<evidence type="ECO:0000256" key="7">
    <source>
        <dbReference type="ARBA" id="ARBA00022989"/>
    </source>
</evidence>
<dbReference type="NCBIfam" id="NF037997">
    <property type="entry name" value="Na_Pi_symport"/>
    <property type="match status" value="1"/>
</dbReference>
<comment type="caution">
    <text evidence="12">The sequence shown here is derived from an EMBL/GenBank/DDBJ whole genome shotgun (WGS) entry which is preliminary data.</text>
</comment>
<keyword evidence="6 10" id="KW-0812">Transmembrane</keyword>
<evidence type="ECO:0000256" key="6">
    <source>
        <dbReference type="ARBA" id="ARBA00022692"/>
    </source>
</evidence>
<dbReference type="Gene3D" id="3.40.50.1820">
    <property type="entry name" value="alpha/beta hydrolase"/>
    <property type="match status" value="1"/>
</dbReference>
<comment type="similarity">
    <text evidence="3">Belongs to the short-chain dehydrogenases/reductases (SDR) family.</text>
</comment>
<keyword evidence="7 10" id="KW-1133">Transmembrane helix</keyword>
<keyword evidence="8" id="KW-0560">Oxidoreductase</keyword>
<dbReference type="SUPFAM" id="SSF89796">
    <property type="entry name" value="CoA-transferase family III (CaiB/BaiF)"/>
    <property type="match status" value="1"/>
</dbReference>
<dbReference type="PRINTS" id="PR00081">
    <property type="entry name" value="GDHRDH"/>
</dbReference>
<dbReference type="InterPro" id="IPR023606">
    <property type="entry name" value="CoA-Trfase_III_dom_1_sf"/>
</dbReference>
<dbReference type="Gene3D" id="3.40.50.720">
    <property type="entry name" value="NAD(P)-binding Rossmann-like Domain"/>
    <property type="match status" value="1"/>
</dbReference>
<dbReference type="PRINTS" id="PR00080">
    <property type="entry name" value="SDRFAMILY"/>
</dbReference>
<feature type="transmembrane region" description="Helical" evidence="10">
    <location>
        <begin position="20"/>
        <end position="43"/>
    </location>
</feature>
<evidence type="ECO:0000256" key="1">
    <source>
        <dbReference type="ARBA" id="ARBA00004651"/>
    </source>
</evidence>
<dbReference type="InterPro" id="IPR003841">
    <property type="entry name" value="Na/Pi_transpt"/>
</dbReference>
<feature type="transmembrane region" description="Helical" evidence="10">
    <location>
        <begin position="324"/>
        <end position="343"/>
    </location>
</feature>
<feature type="domain" description="Ketoreductase" evidence="11">
    <location>
        <begin position="660"/>
        <end position="872"/>
    </location>
</feature>
<dbReference type="InterPro" id="IPR002347">
    <property type="entry name" value="SDR_fam"/>
</dbReference>
<dbReference type="OrthoDB" id="421309at2759"/>
<dbReference type="Gene3D" id="3.40.50.10540">
    <property type="entry name" value="Crotonobetainyl-coa:carnitine coa-transferase, domain 1"/>
    <property type="match status" value="1"/>
</dbReference>
<evidence type="ECO:0000256" key="10">
    <source>
        <dbReference type="SAM" id="Phobius"/>
    </source>
</evidence>
<keyword evidence="13" id="KW-1185">Reference proteome</keyword>
<dbReference type="GO" id="GO:0016491">
    <property type="term" value="F:oxidoreductase activity"/>
    <property type="evidence" value="ECO:0007669"/>
    <property type="project" value="UniProtKB-KW"/>
</dbReference>
<evidence type="ECO:0000256" key="8">
    <source>
        <dbReference type="ARBA" id="ARBA00023002"/>
    </source>
</evidence>
<evidence type="ECO:0000256" key="3">
    <source>
        <dbReference type="ARBA" id="ARBA00006484"/>
    </source>
</evidence>
<proteinExistence type="inferred from homology"/>
<dbReference type="SMART" id="SM00822">
    <property type="entry name" value="PKS_KR"/>
    <property type="match status" value="1"/>
</dbReference>
<feature type="transmembrane region" description="Helical" evidence="10">
    <location>
        <begin position="296"/>
        <end position="318"/>
    </location>
</feature>
<dbReference type="Pfam" id="PF02515">
    <property type="entry name" value="CoA_transf_3"/>
    <property type="match status" value="1"/>
</dbReference>
<dbReference type="PANTHER" id="PTHR45024:SF2">
    <property type="entry name" value="SCP2 DOMAIN-CONTAINING PROTEIN"/>
    <property type="match status" value="1"/>
</dbReference>
<evidence type="ECO:0000256" key="9">
    <source>
        <dbReference type="ARBA" id="ARBA00023136"/>
    </source>
</evidence>
<name>A0A812VS52_SYMPI</name>
<keyword evidence="9 10" id="KW-0472">Membrane</keyword>
<dbReference type="InterPro" id="IPR029058">
    <property type="entry name" value="AB_hydrolase_fold"/>
</dbReference>
<dbReference type="InterPro" id="IPR022742">
    <property type="entry name" value="Hydrolase_4"/>
</dbReference>
<evidence type="ECO:0000256" key="4">
    <source>
        <dbReference type="ARBA" id="ARBA00008383"/>
    </source>
</evidence>
<accession>A0A812VS52</accession>
<evidence type="ECO:0000313" key="13">
    <source>
        <dbReference type="Proteomes" id="UP000649617"/>
    </source>
</evidence>
<dbReference type="GO" id="GO:0005436">
    <property type="term" value="F:sodium:phosphate symporter activity"/>
    <property type="evidence" value="ECO:0007669"/>
    <property type="project" value="InterPro"/>
</dbReference>
<dbReference type="Proteomes" id="UP000649617">
    <property type="component" value="Unassembled WGS sequence"/>
</dbReference>
<keyword evidence="5" id="KW-1003">Cell membrane</keyword>
<feature type="transmembrane region" description="Helical" evidence="10">
    <location>
        <begin position="83"/>
        <end position="105"/>
    </location>
</feature>
<sequence>MPDRISTANAATGSVAQSILLWLGVVALVYLLLVGVSVVGAGFKWISGGADGAAAIFAFASNPIAGVILGTLATALVQSSSTVTSVIVGLVAGGVPVSLAVPMIMGANMGTTITNTIVSLGNLRDSAAFKKSFQAATVHDFFNLFSIVIFLPIEMMFHPLEKMAGVAAGWFAGGQSASMSDANFIGALTKPVANYVVDLAGDLPDSIGASLAIGVGVLMIMLSVVYLGKLLRRAMTGKAKGVMEKAIGRRPETGVMSGALVTVLVQSSSTTTSLVVPLAGAGVLTLKQVFPFTMGANIGTCITALLAATAVTGAYQVFALQIALVHLLYNLLGVLAFLYIPWLKALPMRAASLLGQKSAEHRSWAFGYIFAVFFVLPGSVFGAQLLSGSGDAEIIDALESEAAQQCQAEMEGPLTDITIIDCTMALAGPFGTALLADLGANVIKVEPPTGDMARSVPPLPEGYTNAGSADQNTQSGAADYGGYFASINRNKRSIVLDLKNKDDAEVFMQLCEQADAVVENMRVGVMDKLGLGYEAIAERNPKIVYGAIRGFGDPRTGESPYANWPAYDIVAQSMSGLAQITGPADGGGYPSGVSVGDIYPGTLLALGVVSAIHHARVSGKGQFLDVGMYDAMLAFNETTIANYGYAGIELGEAMSDFENKVVIITGAGGGLGKAHALEFARRGAKVVVNDLGGSGDGTGASDMADEVVAEIKAAGGVAIANKASVSSREGAQSIVDDAVAEFGTVDILVNNAGILRDKSFKKLALDDWDIVMDVHLNGSAYVTHAAWPIMYEKNYGRIVFTSSTSGIFGNFGQGNYGAAKMGMLGLMNVLEKEGRAKNIRVNCLAPAASTRLINTIPGRDEDLDNPDPMRHPKLVTPAVLLMCADDAPTGKVILAGNGRFSTAAVFNNEDLEFDADVTYEDLLSKKDQLLDMSQATEGDGFFEQVDPVFSEKGIAFCRGTKRDVLGVSLWIHLCSHNAGDGGFLGEFAGLFCRAAAKFQNMGVFQWQEFSQDFNFISNILLCGSNQLCMQTFTLNASDGAEVACYFWACETPKAVVQIAHGMGEHAQRYGAVAEHLNQAGYAVYANDHRGHGVTGQANLGYMGGDGWNRVLADAYELNAEIARQHQGLPRILLGHSMGSMMSQQYITRYGYSIDLLVLSGSPGFKAKSAGLLSRSIAKFEKWRLGAGQSSDVLQRLLFGDANKPFAGEGATGFEWLSRDAQQVQLYLDDDACGFVLSTGSLVDLFAGSSTATQPEVLAKIPRDLPIYVFSGTEDPVHSEQKDIQRMLQAFNDQGLSRVEVKWYQGGRHEMFNETNRDEVLADLVNWLDTNIQ</sequence>
<dbReference type="PANTHER" id="PTHR45024">
    <property type="entry name" value="DEHYDROGENASES, SHORT CHAIN"/>
    <property type="match status" value="1"/>
</dbReference>
<feature type="transmembrane region" description="Helical" evidence="10">
    <location>
        <begin position="364"/>
        <end position="386"/>
    </location>
</feature>
<evidence type="ECO:0000313" key="12">
    <source>
        <dbReference type="EMBL" id="CAE7635535.1"/>
    </source>
</evidence>
<dbReference type="Pfam" id="PF00106">
    <property type="entry name" value="adh_short"/>
    <property type="match status" value="1"/>
</dbReference>
<comment type="similarity">
    <text evidence="4">Belongs to the CoA-transferase III family.</text>
</comment>
<comment type="similarity">
    <text evidence="2">Belongs to the SLC34A transporter family.</text>
</comment>
<organism evidence="12 13">
    <name type="scientific">Symbiodinium pilosum</name>
    <name type="common">Dinoflagellate</name>
    <dbReference type="NCBI Taxonomy" id="2952"/>
    <lineage>
        <taxon>Eukaryota</taxon>
        <taxon>Sar</taxon>
        <taxon>Alveolata</taxon>
        <taxon>Dinophyceae</taxon>
        <taxon>Suessiales</taxon>
        <taxon>Symbiodiniaceae</taxon>
        <taxon>Symbiodinium</taxon>
    </lineage>
</organism>
<dbReference type="InterPro" id="IPR051687">
    <property type="entry name" value="Peroxisomal_Beta-Oxidation"/>
</dbReference>
<dbReference type="InterPro" id="IPR003673">
    <property type="entry name" value="CoA-Trfase_fam_III"/>
</dbReference>
<dbReference type="Pfam" id="PF12146">
    <property type="entry name" value="Hydrolase_4"/>
    <property type="match status" value="1"/>
</dbReference>
<dbReference type="InterPro" id="IPR057326">
    <property type="entry name" value="KR_dom"/>
</dbReference>
<reference evidence="12" key="1">
    <citation type="submission" date="2021-02" db="EMBL/GenBank/DDBJ databases">
        <authorList>
            <person name="Dougan E. K."/>
            <person name="Rhodes N."/>
            <person name="Thang M."/>
            <person name="Chan C."/>
        </authorList>
    </citation>
    <scope>NUCLEOTIDE SEQUENCE</scope>
</reference>
<comment type="subcellular location">
    <subcellularLocation>
        <location evidence="1">Cell membrane</location>
        <topology evidence="1">Multi-pass membrane protein</topology>
    </subcellularLocation>
</comment>
<evidence type="ECO:0000259" key="11">
    <source>
        <dbReference type="SMART" id="SM00822"/>
    </source>
</evidence>
<feature type="transmembrane region" description="Helical" evidence="10">
    <location>
        <begin position="55"/>
        <end position="77"/>
    </location>
</feature>
<protein>
    <recommendedName>
        <fullName evidence="11">Ketoreductase domain-containing protein</fullName>
    </recommendedName>
</protein>
<dbReference type="SUPFAM" id="SSF53474">
    <property type="entry name" value="alpha/beta-Hydrolases"/>
    <property type="match status" value="1"/>
</dbReference>
<evidence type="ECO:0000256" key="5">
    <source>
        <dbReference type="ARBA" id="ARBA00022475"/>
    </source>
</evidence>
<dbReference type="InterPro" id="IPR036291">
    <property type="entry name" value="NAD(P)-bd_dom_sf"/>
</dbReference>
<feature type="transmembrane region" description="Helical" evidence="10">
    <location>
        <begin position="133"/>
        <end position="153"/>
    </location>
</feature>
<gene>
    <name evidence="12" type="ORF">SPIL2461_LOCUS16739</name>
</gene>
<dbReference type="SUPFAM" id="SSF51735">
    <property type="entry name" value="NAD(P)-binding Rossmann-fold domains"/>
    <property type="match status" value="1"/>
</dbReference>
<dbReference type="Pfam" id="PF02690">
    <property type="entry name" value="Na_Pi_cotrans"/>
    <property type="match status" value="2"/>
</dbReference>
<dbReference type="GO" id="GO:0044341">
    <property type="term" value="P:sodium-dependent phosphate transport"/>
    <property type="evidence" value="ECO:0007669"/>
    <property type="project" value="InterPro"/>
</dbReference>
<evidence type="ECO:0000256" key="2">
    <source>
        <dbReference type="ARBA" id="ARBA00005808"/>
    </source>
</evidence>
<dbReference type="EMBL" id="CAJNIZ010042748">
    <property type="protein sequence ID" value="CAE7635535.1"/>
    <property type="molecule type" value="Genomic_DNA"/>
</dbReference>
<feature type="transmembrane region" description="Helical" evidence="10">
    <location>
        <begin position="207"/>
        <end position="228"/>
    </location>
</feature>
<dbReference type="GO" id="GO:0005886">
    <property type="term" value="C:plasma membrane"/>
    <property type="evidence" value="ECO:0007669"/>
    <property type="project" value="UniProtKB-SubCell"/>
</dbReference>